<dbReference type="PANTHER" id="PTHR33383">
    <property type="entry name" value="MEMBRANE PROTEIN INSERTION EFFICIENCY FACTOR-RELATED"/>
    <property type="match status" value="1"/>
</dbReference>
<evidence type="ECO:0000313" key="2">
    <source>
        <dbReference type="Proteomes" id="UP000326944"/>
    </source>
</evidence>
<dbReference type="InterPro" id="IPR002696">
    <property type="entry name" value="Membr_insert_effic_factor_YidD"/>
</dbReference>
<gene>
    <name evidence="1" type="primary">yidD</name>
    <name evidence="1" type="ORF">FJR48_02120</name>
</gene>
<dbReference type="Pfam" id="PF01809">
    <property type="entry name" value="YidD"/>
    <property type="match status" value="1"/>
</dbReference>
<dbReference type="RefSeq" id="WP_152308355.1">
    <property type="nucleotide sequence ID" value="NZ_CP043617.1"/>
</dbReference>
<dbReference type="Proteomes" id="UP000326944">
    <property type="component" value="Chromosome"/>
</dbReference>
<protein>
    <submittedName>
        <fullName evidence="1">Membrane protein insertion efficiency factor YidD</fullName>
    </submittedName>
</protein>
<dbReference type="PANTHER" id="PTHR33383:SF1">
    <property type="entry name" value="MEMBRANE PROTEIN INSERTION EFFICIENCY FACTOR-RELATED"/>
    <property type="match status" value="1"/>
</dbReference>
<organism evidence="1 2">
    <name type="scientific">Sulfurimonas lithotrophica</name>
    <dbReference type="NCBI Taxonomy" id="2590022"/>
    <lineage>
        <taxon>Bacteria</taxon>
        <taxon>Pseudomonadati</taxon>
        <taxon>Campylobacterota</taxon>
        <taxon>Epsilonproteobacteria</taxon>
        <taxon>Campylobacterales</taxon>
        <taxon>Sulfurimonadaceae</taxon>
        <taxon>Sulfurimonas</taxon>
    </lineage>
</organism>
<proteinExistence type="predicted"/>
<dbReference type="SMART" id="SM01234">
    <property type="entry name" value="Haemolytic"/>
    <property type="match status" value="1"/>
</dbReference>
<sequence>MRSVLLKILWLYQKFFTLIGYGSCRYYPTCSEYAKINFENNSLLSAFYNTFTRILRCNQLFEGGIEYPELNKLRLKPKKMGIKSIKYWLVPNKKNRFYIIKNFSYKG</sequence>
<dbReference type="NCBIfam" id="TIGR00278">
    <property type="entry name" value="membrane protein insertion efficiency factor YidD"/>
    <property type="match status" value="1"/>
</dbReference>
<name>A0A5P8P478_9BACT</name>
<dbReference type="OrthoDB" id="9801753at2"/>
<dbReference type="AlphaFoldDB" id="A0A5P8P478"/>
<reference evidence="1 2" key="1">
    <citation type="submission" date="2019-09" db="EMBL/GenBank/DDBJ databases">
        <title>Sulfurimonas gotlandica sp. nov., a chemoautotrophic and psychrotolerant epsilonproteobacterium isolated from a pelagic redoxcline, and an emended description of the genus Sulfurimonas.</title>
        <authorList>
            <person name="Wang S."/>
            <person name="Jiang L."/>
            <person name="Shao S."/>
        </authorList>
    </citation>
    <scope>NUCLEOTIDE SEQUENCE [LARGE SCALE GENOMIC DNA]</scope>
    <source>
        <strain evidence="1 2">GYSZ_1</strain>
    </source>
</reference>
<accession>A0A5P8P478</accession>
<keyword evidence="2" id="KW-1185">Reference proteome</keyword>
<dbReference type="KEGG" id="sulg:FJR48_02120"/>
<evidence type="ECO:0000313" key="1">
    <source>
        <dbReference type="EMBL" id="QFR50407.1"/>
    </source>
</evidence>
<dbReference type="EMBL" id="CP043617">
    <property type="protein sequence ID" value="QFR50407.1"/>
    <property type="molecule type" value="Genomic_DNA"/>
</dbReference>